<dbReference type="OrthoDB" id="48036at2759"/>
<dbReference type="Proteomes" id="UP000292702">
    <property type="component" value="Unassembled WGS sequence"/>
</dbReference>
<feature type="compositionally biased region" description="Polar residues" evidence="1">
    <location>
        <begin position="112"/>
        <end position="124"/>
    </location>
</feature>
<feature type="signal peptide" evidence="2">
    <location>
        <begin position="1"/>
        <end position="24"/>
    </location>
</feature>
<keyword evidence="2" id="KW-0732">Signal</keyword>
<evidence type="ECO:0000313" key="3">
    <source>
        <dbReference type="EMBL" id="TCD61982.1"/>
    </source>
</evidence>
<feature type="region of interest" description="Disordered" evidence="1">
    <location>
        <begin position="79"/>
        <end position="124"/>
    </location>
</feature>
<dbReference type="AlphaFoldDB" id="A0A4R0R432"/>
<dbReference type="EMBL" id="RWJN01000413">
    <property type="protein sequence ID" value="TCD61982.1"/>
    <property type="molecule type" value="Genomic_DNA"/>
</dbReference>
<proteinExistence type="predicted"/>
<sequence length="124" mass="13534">MTSLLTVPLLPLLACSRLWWCSRSLHHIKYLQDLIAQFPKANPSASEPSDLDIPKLFRQIRSRHKALCATLGVRAAYGSDAASPPEEDGDPSSAAPLEPRLGGEKKKVWPLNNPSPSAGENMSF</sequence>
<evidence type="ECO:0000256" key="1">
    <source>
        <dbReference type="SAM" id="MobiDB-lite"/>
    </source>
</evidence>
<feature type="chain" id="PRO_5020317383" evidence="2">
    <location>
        <begin position="25"/>
        <end position="124"/>
    </location>
</feature>
<name>A0A4R0R432_9APHY</name>
<evidence type="ECO:0000313" key="4">
    <source>
        <dbReference type="Proteomes" id="UP000292702"/>
    </source>
</evidence>
<keyword evidence="4" id="KW-1185">Reference proteome</keyword>
<dbReference type="STRING" id="92696.A0A4R0R432"/>
<accession>A0A4R0R432</accession>
<gene>
    <name evidence="3" type="ORF">EIP91_007646</name>
</gene>
<organism evidence="3 4">
    <name type="scientific">Steccherinum ochraceum</name>
    <dbReference type="NCBI Taxonomy" id="92696"/>
    <lineage>
        <taxon>Eukaryota</taxon>
        <taxon>Fungi</taxon>
        <taxon>Dikarya</taxon>
        <taxon>Basidiomycota</taxon>
        <taxon>Agaricomycotina</taxon>
        <taxon>Agaricomycetes</taxon>
        <taxon>Polyporales</taxon>
        <taxon>Steccherinaceae</taxon>
        <taxon>Steccherinum</taxon>
    </lineage>
</organism>
<evidence type="ECO:0000256" key="2">
    <source>
        <dbReference type="SAM" id="SignalP"/>
    </source>
</evidence>
<protein>
    <submittedName>
        <fullName evidence="3">Uncharacterized protein</fullName>
    </submittedName>
</protein>
<reference evidence="3 4" key="1">
    <citation type="submission" date="2018-11" db="EMBL/GenBank/DDBJ databases">
        <title>Genome assembly of Steccherinum ochraceum LE-BIN_3174, the white-rot fungus of the Steccherinaceae family (The Residual Polyporoid clade, Polyporales, Basidiomycota).</title>
        <authorList>
            <person name="Fedorova T.V."/>
            <person name="Glazunova O.A."/>
            <person name="Landesman E.O."/>
            <person name="Moiseenko K.V."/>
            <person name="Psurtseva N.V."/>
            <person name="Savinova O.S."/>
            <person name="Shakhova N.V."/>
            <person name="Tyazhelova T.V."/>
            <person name="Vasina D.V."/>
        </authorList>
    </citation>
    <scope>NUCLEOTIDE SEQUENCE [LARGE SCALE GENOMIC DNA]</scope>
    <source>
        <strain evidence="3 4">LE-BIN_3174</strain>
    </source>
</reference>
<comment type="caution">
    <text evidence="3">The sequence shown here is derived from an EMBL/GenBank/DDBJ whole genome shotgun (WGS) entry which is preliminary data.</text>
</comment>